<sequence>MLNREQQQQPMASQYDPEMVGQLKKEIMNDLKVRREWQEKYYGEPEEYGENYGENYGYGRGRRGYGYGAGYPRRGPGFGMGRGMGPGRYYGWCPAPPPMPYRSRRQPELDFDWWMDREDYDYQRNMNMLRRQLQTELKGMERINQRMGQVRDPQVRMMLNELLQEAWQQGMDVPELMQSLNMNNQPGYTGALLDRITGPFRGIDRKSFGWGAGAALLGLLLLPSLGKSMRPLARKAMEEAIDIAERAQGVFSHAKEEFEDIVAEASFNKIKDSVANQANMGGEKDTPIK</sequence>
<organism evidence="1 2">
    <name type="scientific">Desulforamulus aquiferis</name>
    <dbReference type="NCBI Taxonomy" id="1397668"/>
    <lineage>
        <taxon>Bacteria</taxon>
        <taxon>Bacillati</taxon>
        <taxon>Bacillota</taxon>
        <taxon>Clostridia</taxon>
        <taxon>Eubacteriales</taxon>
        <taxon>Peptococcaceae</taxon>
        <taxon>Desulforamulus</taxon>
    </lineage>
</organism>
<name>A0AAW7Z9Z2_9FIRM</name>
<gene>
    <name evidence="1" type="ORF">P6N53_03235</name>
</gene>
<accession>A0AAW7Z9Z2</accession>
<comment type="caution">
    <text evidence="1">The sequence shown here is derived from an EMBL/GenBank/DDBJ whole genome shotgun (WGS) entry which is preliminary data.</text>
</comment>
<dbReference type="RefSeq" id="WP_304541140.1">
    <property type="nucleotide sequence ID" value="NZ_JARPTC010000004.1"/>
</dbReference>
<reference evidence="1" key="2">
    <citation type="submission" date="2023-03" db="EMBL/GenBank/DDBJ databases">
        <authorList>
            <person name="Zhang Z."/>
        </authorList>
    </citation>
    <scope>NUCLEOTIDE SEQUENCE</scope>
    <source>
        <strain evidence="1">DSA</strain>
    </source>
</reference>
<reference evidence="1" key="1">
    <citation type="journal article" date="2023" name="J. Hazard. Mater.">
        <title>Anaerobic biodegradation of pyrene and benzo[a]pyrene by a new sulfate-reducing Desulforamulus aquiferis strain DSA.</title>
        <authorList>
            <person name="Zhang Z."/>
            <person name="Sun J."/>
            <person name="Gong X."/>
            <person name="Wang C."/>
            <person name="Wang H."/>
        </authorList>
    </citation>
    <scope>NUCLEOTIDE SEQUENCE</scope>
    <source>
        <strain evidence="1">DSA</strain>
    </source>
</reference>
<keyword evidence="2" id="KW-1185">Reference proteome</keyword>
<evidence type="ECO:0008006" key="3">
    <source>
        <dbReference type="Google" id="ProtNLM"/>
    </source>
</evidence>
<dbReference type="AlphaFoldDB" id="A0AAW7Z9Z2"/>
<dbReference type="EMBL" id="JARPTC010000004">
    <property type="protein sequence ID" value="MDO7786235.1"/>
    <property type="molecule type" value="Genomic_DNA"/>
</dbReference>
<evidence type="ECO:0000313" key="1">
    <source>
        <dbReference type="EMBL" id="MDO7786235.1"/>
    </source>
</evidence>
<dbReference type="Proteomes" id="UP001172911">
    <property type="component" value="Unassembled WGS sequence"/>
</dbReference>
<protein>
    <recommendedName>
        <fullName evidence="3">YtxH domain-containing protein</fullName>
    </recommendedName>
</protein>
<proteinExistence type="predicted"/>
<evidence type="ECO:0000313" key="2">
    <source>
        <dbReference type="Proteomes" id="UP001172911"/>
    </source>
</evidence>